<sequence>MKNLIKLIRKLQSYYCLGFCVCILQAEVVITEFFINSAEGTQIP</sequence>
<dbReference type="EMBL" id="UINC01141985">
    <property type="protein sequence ID" value="SVD30046.1"/>
    <property type="molecule type" value="Genomic_DNA"/>
</dbReference>
<gene>
    <name evidence="2" type="ORF">METZ01_LOCUS382900</name>
</gene>
<accession>A0A382U6V0</accession>
<keyword evidence="1" id="KW-1133">Transmembrane helix</keyword>
<feature type="transmembrane region" description="Helical" evidence="1">
    <location>
        <begin position="12"/>
        <end position="35"/>
    </location>
</feature>
<protein>
    <submittedName>
        <fullName evidence="2">Uncharacterized protein</fullName>
    </submittedName>
</protein>
<proteinExistence type="predicted"/>
<keyword evidence="1" id="KW-0812">Transmembrane</keyword>
<evidence type="ECO:0000256" key="1">
    <source>
        <dbReference type="SAM" id="Phobius"/>
    </source>
</evidence>
<name>A0A382U6V0_9ZZZZ</name>
<dbReference type="AlphaFoldDB" id="A0A382U6V0"/>
<organism evidence="2">
    <name type="scientific">marine metagenome</name>
    <dbReference type="NCBI Taxonomy" id="408172"/>
    <lineage>
        <taxon>unclassified sequences</taxon>
        <taxon>metagenomes</taxon>
        <taxon>ecological metagenomes</taxon>
    </lineage>
</organism>
<reference evidence="2" key="1">
    <citation type="submission" date="2018-05" db="EMBL/GenBank/DDBJ databases">
        <authorList>
            <person name="Lanie J.A."/>
            <person name="Ng W.-L."/>
            <person name="Kazmierczak K.M."/>
            <person name="Andrzejewski T.M."/>
            <person name="Davidsen T.M."/>
            <person name="Wayne K.J."/>
            <person name="Tettelin H."/>
            <person name="Glass J.I."/>
            <person name="Rusch D."/>
            <person name="Podicherti R."/>
            <person name="Tsui H.-C.T."/>
            <person name="Winkler M.E."/>
        </authorList>
    </citation>
    <scope>NUCLEOTIDE SEQUENCE</scope>
</reference>
<keyword evidence="1" id="KW-0472">Membrane</keyword>
<evidence type="ECO:0000313" key="2">
    <source>
        <dbReference type="EMBL" id="SVD30046.1"/>
    </source>
</evidence>
<feature type="non-terminal residue" evidence="2">
    <location>
        <position position="44"/>
    </location>
</feature>